<reference evidence="1" key="1">
    <citation type="journal article" date="2014" name="Int. J. Syst. Evol. Microbiol.">
        <title>Complete genome sequence of Corynebacterium casei LMG S-19264T (=DSM 44701T), isolated from a smear-ripened cheese.</title>
        <authorList>
            <consortium name="US DOE Joint Genome Institute (JGI-PGF)"/>
            <person name="Walter F."/>
            <person name="Albersmeier A."/>
            <person name="Kalinowski J."/>
            <person name="Ruckert C."/>
        </authorList>
    </citation>
    <scope>NUCLEOTIDE SEQUENCE</scope>
    <source>
        <strain evidence="1">CGMCC 4.7299</strain>
    </source>
</reference>
<proteinExistence type="predicted"/>
<dbReference type="Proteomes" id="UP000656042">
    <property type="component" value="Unassembled WGS sequence"/>
</dbReference>
<comment type="caution">
    <text evidence="1">The sequence shown here is derived from an EMBL/GenBank/DDBJ whole genome shotgun (WGS) entry which is preliminary data.</text>
</comment>
<evidence type="ECO:0000313" key="1">
    <source>
        <dbReference type="EMBL" id="GGL08300.1"/>
    </source>
</evidence>
<dbReference type="PANTHER" id="PTHR43861:SF1">
    <property type="entry name" value="TRANS-ACONITATE 2-METHYLTRANSFERASE"/>
    <property type="match status" value="1"/>
</dbReference>
<protein>
    <recommendedName>
        <fullName evidence="3">Nodulation protein S (NodS)</fullName>
    </recommendedName>
</protein>
<dbReference type="SUPFAM" id="SSF53335">
    <property type="entry name" value="S-adenosyl-L-methionine-dependent methyltransferases"/>
    <property type="match status" value="1"/>
</dbReference>
<name>A0A8J3C4H8_9ACTN</name>
<dbReference type="InterPro" id="IPR029063">
    <property type="entry name" value="SAM-dependent_MTases_sf"/>
</dbReference>
<evidence type="ECO:0000313" key="2">
    <source>
        <dbReference type="Proteomes" id="UP000656042"/>
    </source>
</evidence>
<reference evidence="1" key="2">
    <citation type="submission" date="2020-09" db="EMBL/GenBank/DDBJ databases">
        <authorList>
            <person name="Sun Q."/>
            <person name="Zhou Y."/>
        </authorList>
    </citation>
    <scope>NUCLEOTIDE SEQUENCE</scope>
    <source>
        <strain evidence="1">CGMCC 4.7299</strain>
    </source>
</reference>
<dbReference type="EMBL" id="BMMX01000029">
    <property type="protein sequence ID" value="GGL08300.1"/>
    <property type="molecule type" value="Genomic_DNA"/>
</dbReference>
<keyword evidence="2" id="KW-1185">Reference proteome</keyword>
<accession>A0A8J3C4H8</accession>
<dbReference type="Gene3D" id="3.40.50.150">
    <property type="entry name" value="Vaccinia Virus protein VP39"/>
    <property type="match status" value="1"/>
</dbReference>
<dbReference type="Pfam" id="PF05401">
    <property type="entry name" value="NodS"/>
    <property type="match status" value="1"/>
</dbReference>
<gene>
    <name evidence="1" type="ORF">GCM10012284_48520</name>
</gene>
<dbReference type="GO" id="GO:0008757">
    <property type="term" value="F:S-adenosylmethionine-dependent methyltransferase activity"/>
    <property type="evidence" value="ECO:0007669"/>
    <property type="project" value="InterPro"/>
</dbReference>
<sequence length="200" mass="22579">MTIRDDAQPPAETVSQEHFLNLYLAKTDPWDLATKWHDQRKYAVTVASLPRAKYRRCYEPGCSVGLLTRMLAARCDDILAVDCVADAVERTADEVREFPHVRVKQAMLPAELPDETFDLIVIGDLLYYLSGPDLHTLIDALVQRLEPDGDLVAVHFRDREHGDGYDGAQTHAALAGHAGLRPLVHHDDEWFLLDVLRRVT</sequence>
<dbReference type="PANTHER" id="PTHR43861">
    <property type="entry name" value="TRANS-ACONITATE 2-METHYLTRANSFERASE-RELATED"/>
    <property type="match status" value="1"/>
</dbReference>
<dbReference type="RefSeq" id="WP_229716108.1">
    <property type="nucleotide sequence ID" value="NZ_BMMX01000029.1"/>
</dbReference>
<dbReference type="GO" id="GO:0009312">
    <property type="term" value="P:oligosaccharide biosynthetic process"/>
    <property type="evidence" value="ECO:0007669"/>
    <property type="project" value="InterPro"/>
</dbReference>
<dbReference type="CDD" id="cd02440">
    <property type="entry name" value="AdoMet_MTases"/>
    <property type="match status" value="1"/>
</dbReference>
<evidence type="ECO:0008006" key="3">
    <source>
        <dbReference type="Google" id="ProtNLM"/>
    </source>
</evidence>
<dbReference type="InterPro" id="IPR008715">
    <property type="entry name" value="SAM-MeTfrase_NodS-like"/>
</dbReference>
<organism evidence="1 2">
    <name type="scientific">Mangrovihabitans endophyticus</name>
    <dbReference type="NCBI Taxonomy" id="1751298"/>
    <lineage>
        <taxon>Bacteria</taxon>
        <taxon>Bacillati</taxon>
        <taxon>Actinomycetota</taxon>
        <taxon>Actinomycetes</taxon>
        <taxon>Micromonosporales</taxon>
        <taxon>Micromonosporaceae</taxon>
        <taxon>Mangrovihabitans</taxon>
    </lineage>
</organism>
<dbReference type="AlphaFoldDB" id="A0A8J3C4H8"/>